<gene>
    <name evidence="2" type="ORF">HNR61_004074</name>
</gene>
<evidence type="ECO:0000313" key="3">
    <source>
        <dbReference type="Proteomes" id="UP000572680"/>
    </source>
</evidence>
<name>A0A7W3LQH1_ACTNM</name>
<evidence type="ECO:0000313" key="2">
    <source>
        <dbReference type="EMBL" id="MBA8952428.1"/>
    </source>
</evidence>
<feature type="region of interest" description="Disordered" evidence="1">
    <location>
        <begin position="1"/>
        <end position="104"/>
    </location>
</feature>
<accession>A0A7W3LQH1</accession>
<sequence length="188" mass="21046">MRNPLSRHDNEPHDPAAEELSADERAQAAGTGEAAVTGDMRVAGPPPGPRPDVAPPPETVPDLPREQVATQFPEQPAAGREREDDGGPGRRPAEDSPVDRLLDRAEADRFHERWREVQSAFVDDPHEAVRRADELAAEVVNALGQALTSHKRTLDERWRTEKDERPDTERLRLALRGYRSFLERMLDS</sequence>
<dbReference type="Proteomes" id="UP000572680">
    <property type="component" value="Unassembled WGS sequence"/>
</dbReference>
<dbReference type="RefSeq" id="WP_182844729.1">
    <property type="nucleotide sequence ID" value="NZ_BAAALP010000032.1"/>
</dbReference>
<feature type="compositionally biased region" description="Basic and acidic residues" evidence="1">
    <location>
        <begin position="1"/>
        <end position="26"/>
    </location>
</feature>
<proteinExistence type="predicted"/>
<organism evidence="2 3">
    <name type="scientific">Actinomadura namibiensis</name>
    <dbReference type="NCBI Taxonomy" id="182080"/>
    <lineage>
        <taxon>Bacteria</taxon>
        <taxon>Bacillati</taxon>
        <taxon>Actinomycetota</taxon>
        <taxon>Actinomycetes</taxon>
        <taxon>Streptosporangiales</taxon>
        <taxon>Thermomonosporaceae</taxon>
        <taxon>Actinomadura</taxon>
    </lineage>
</organism>
<protein>
    <submittedName>
        <fullName evidence="2">Uncharacterized protein</fullName>
    </submittedName>
</protein>
<feature type="compositionally biased region" description="Basic and acidic residues" evidence="1">
    <location>
        <begin position="79"/>
        <end position="104"/>
    </location>
</feature>
<reference evidence="2 3" key="1">
    <citation type="submission" date="2020-08" db="EMBL/GenBank/DDBJ databases">
        <title>Genomic Encyclopedia of Type Strains, Phase IV (KMG-IV): sequencing the most valuable type-strain genomes for metagenomic binning, comparative biology and taxonomic classification.</title>
        <authorList>
            <person name="Goeker M."/>
        </authorList>
    </citation>
    <scope>NUCLEOTIDE SEQUENCE [LARGE SCALE GENOMIC DNA]</scope>
    <source>
        <strain evidence="2 3">DSM 44197</strain>
    </source>
</reference>
<dbReference type="EMBL" id="JACJIA010000005">
    <property type="protein sequence ID" value="MBA8952428.1"/>
    <property type="molecule type" value="Genomic_DNA"/>
</dbReference>
<evidence type="ECO:0000256" key="1">
    <source>
        <dbReference type="SAM" id="MobiDB-lite"/>
    </source>
</evidence>
<comment type="caution">
    <text evidence="2">The sequence shown here is derived from an EMBL/GenBank/DDBJ whole genome shotgun (WGS) entry which is preliminary data.</text>
</comment>
<keyword evidence="3" id="KW-1185">Reference proteome</keyword>
<feature type="compositionally biased region" description="Pro residues" evidence="1">
    <location>
        <begin position="44"/>
        <end position="59"/>
    </location>
</feature>
<dbReference type="AlphaFoldDB" id="A0A7W3LQH1"/>